<dbReference type="SUPFAM" id="SSF56801">
    <property type="entry name" value="Acetyl-CoA synthetase-like"/>
    <property type="match status" value="1"/>
</dbReference>
<dbReference type="PANTHER" id="PTHR43813:SF1">
    <property type="entry name" value="ACYL-ACTIVATING ENZYME 16, CHLOROPLASTIC-RELATED"/>
    <property type="match status" value="1"/>
</dbReference>
<dbReference type="InterPro" id="IPR052987">
    <property type="entry name" value="Chloroplast_AMP-bd_Enzymes"/>
</dbReference>
<evidence type="ECO:0000313" key="4">
    <source>
        <dbReference type="Proteomes" id="UP000012137"/>
    </source>
</evidence>
<dbReference type="InterPro" id="IPR042099">
    <property type="entry name" value="ANL_N_sf"/>
</dbReference>
<feature type="domain" description="AMP-dependent synthetase/ligase" evidence="2">
    <location>
        <begin position="79"/>
        <end position="186"/>
    </location>
</feature>
<dbReference type="EMBL" id="AHMZ02000068">
    <property type="protein sequence ID" value="EMN30982.1"/>
    <property type="molecule type" value="Genomic_DNA"/>
</dbReference>
<keyword evidence="1" id="KW-0812">Transmembrane</keyword>
<proteinExistence type="predicted"/>
<name>M6KT59_LEPIR</name>
<organism evidence="3 4">
    <name type="scientific">Leptospira interrogans serovar Pyrogenes str. L0374</name>
    <dbReference type="NCBI Taxonomy" id="1049928"/>
    <lineage>
        <taxon>Bacteria</taxon>
        <taxon>Pseudomonadati</taxon>
        <taxon>Spirochaetota</taxon>
        <taxon>Spirochaetia</taxon>
        <taxon>Leptospirales</taxon>
        <taxon>Leptospiraceae</taxon>
        <taxon>Leptospira</taxon>
    </lineage>
</organism>
<evidence type="ECO:0000313" key="3">
    <source>
        <dbReference type="EMBL" id="EMN30982.1"/>
    </source>
</evidence>
<accession>M6KT59</accession>
<feature type="transmembrane region" description="Helical" evidence="1">
    <location>
        <begin position="46"/>
        <end position="68"/>
    </location>
</feature>
<dbReference type="Pfam" id="PF00501">
    <property type="entry name" value="AMP-binding"/>
    <property type="match status" value="1"/>
</dbReference>
<dbReference type="Proteomes" id="UP000012137">
    <property type="component" value="Unassembled WGS sequence"/>
</dbReference>
<protein>
    <submittedName>
        <fullName evidence="3">AMP-binding enzyme domain protein</fullName>
    </submittedName>
</protein>
<dbReference type="InterPro" id="IPR000873">
    <property type="entry name" value="AMP-dep_synth/lig_dom"/>
</dbReference>
<gene>
    <name evidence="3" type="ORF">LEP1GSC083_2112</name>
</gene>
<feature type="transmembrane region" description="Helical" evidence="1">
    <location>
        <begin position="12"/>
        <end position="40"/>
    </location>
</feature>
<keyword evidence="1" id="KW-0472">Membrane</keyword>
<evidence type="ECO:0000256" key="1">
    <source>
        <dbReference type="SAM" id="Phobius"/>
    </source>
</evidence>
<dbReference type="AlphaFoldDB" id="M6KT59"/>
<reference evidence="3 4" key="1">
    <citation type="submission" date="2013-01" db="EMBL/GenBank/DDBJ databases">
        <authorList>
            <person name="Harkins D.M."/>
            <person name="Durkin A.S."/>
            <person name="Brinkac L.M."/>
            <person name="Haft D.H."/>
            <person name="Selengut J.D."/>
            <person name="Sanka R."/>
            <person name="DePew J."/>
            <person name="Purushe J."/>
            <person name="Peacock S.J."/>
            <person name="Thaipadungpanit J."/>
            <person name="Wuthiekanun V.W."/>
            <person name="Day N.P."/>
            <person name="Vinetz J.M."/>
            <person name="Sutton G.G."/>
            <person name="Nierman W.C."/>
            <person name="Fouts D.E."/>
        </authorList>
    </citation>
    <scope>NUCLEOTIDE SEQUENCE [LARGE SCALE GENOMIC DNA]</scope>
    <source>
        <strain evidence="3 4">L0374</strain>
    </source>
</reference>
<dbReference type="Gene3D" id="3.40.50.12780">
    <property type="entry name" value="N-terminal domain of ligase-like"/>
    <property type="match status" value="1"/>
</dbReference>
<dbReference type="Pfam" id="PF23562">
    <property type="entry name" value="AMP-binding_C_3"/>
    <property type="match status" value="1"/>
</dbReference>
<dbReference type="PANTHER" id="PTHR43813">
    <property type="entry name" value="ACYL-ACTIVATING ENZYME 16, CHLOROPLASTIC-RELATED"/>
    <property type="match status" value="1"/>
</dbReference>
<sequence>MDYTGRNPIVSFFYGILMFFQFLLTGPFTLTVLAGALGAYFAGTELYFLTSPFYTVAGLALVLNSFTLDKVVLAKIRAATGGQLEASISGGGALPRHVDEFFGNIGINVLEGYGMTETSPVISVRTFEKLIIGSVGVIVPKTRLQIRNDNNAVLTEIDESGNITQGKMGLKGVVFIKGPQVMKGYFKNEEATSKAISDGWMNTGDMGMINFKKTLTLTGRAKDTVVLLGGENVEPVPIENKLQESAYISQCMVIGQDQKNLGAIVVPDFEKLQEWAKENGINESNNEKLIENPKIYDLYRKEIKALNNTKNGFKSFEQVTPFILISKPFEVGDELNNMMKMKRHVITEKYSDKIKKIYSTNQD</sequence>
<comment type="caution">
    <text evidence="3">The sequence shown here is derived from an EMBL/GenBank/DDBJ whole genome shotgun (WGS) entry which is preliminary data.</text>
</comment>
<keyword evidence="1" id="KW-1133">Transmembrane helix</keyword>
<evidence type="ECO:0000259" key="2">
    <source>
        <dbReference type="Pfam" id="PF00501"/>
    </source>
</evidence>